<sequence>MNHQRMMKIATMAFLATGFSLPANSEPGEPEPSGVVCRYHNDIFAIRATHAYCVAKFLADNPGYPNTGVQGIGGHGPSSAVVQGGQNLDLTSTNGQLVYATTYLTQTDHSVEDCVTSEPWN</sequence>
<feature type="chain" id="PRO_5045101560" description="Secreted protein" evidence="1">
    <location>
        <begin position="26"/>
        <end position="121"/>
    </location>
</feature>
<dbReference type="Proteomes" id="UP001595533">
    <property type="component" value="Unassembled WGS sequence"/>
</dbReference>
<evidence type="ECO:0000256" key="1">
    <source>
        <dbReference type="SAM" id="SignalP"/>
    </source>
</evidence>
<evidence type="ECO:0008006" key="4">
    <source>
        <dbReference type="Google" id="ProtNLM"/>
    </source>
</evidence>
<gene>
    <name evidence="2" type="ORF">ACFODZ_06670</name>
</gene>
<dbReference type="EMBL" id="JBHRTS010000003">
    <property type="protein sequence ID" value="MFC3193918.1"/>
    <property type="molecule type" value="Genomic_DNA"/>
</dbReference>
<evidence type="ECO:0000313" key="3">
    <source>
        <dbReference type="Proteomes" id="UP001595533"/>
    </source>
</evidence>
<reference evidence="3" key="1">
    <citation type="journal article" date="2019" name="Int. J. Syst. Evol. Microbiol.">
        <title>The Global Catalogue of Microorganisms (GCM) 10K type strain sequencing project: providing services to taxonomists for standard genome sequencing and annotation.</title>
        <authorList>
            <consortium name="The Broad Institute Genomics Platform"/>
            <consortium name="The Broad Institute Genome Sequencing Center for Infectious Disease"/>
            <person name="Wu L."/>
            <person name="Ma J."/>
        </authorList>
    </citation>
    <scope>NUCLEOTIDE SEQUENCE [LARGE SCALE GENOMIC DNA]</scope>
    <source>
        <strain evidence="3">KCTC 42953</strain>
    </source>
</reference>
<name>A0ABV7JB19_9GAMM</name>
<keyword evidence="1" id="KW-0732">Signal</keyword>
<proteinExistence type="predicted"/>
<evidence type="ECO:0000313" key="2">
    <source>
        <dbReference type="EMBL" id="MFC3193918.1"/>
    </source>
</evidence>
<comment type="caution">
    <text evidence="2">The sequence shown here is derived from an EMBL/GenBank/DDBJ whole genome shotgun (WGS) entry which is preliminary data.</text>
</comment>
<keyword evidence="3" id="KW-1185">Reference proteome</keyword>
<feature type="signal peptide" evidence="1">
    <location>
        <begin position="1"/>
        <end position="25"/>
    </location>
</feature>
<accession>A0ABV7JB19</accession>
<dbReference type="RefSeq" id="WP_157892932.1">
    <property type="nucleotide sequence ID" value="NZ_JBHRTS010000003.1"/>
</dbReference>
<protein>
    <recommendedName>
        <fullName evidence="4">Secreted protein</fullName>
    </recommendedName>
</protein>
<organism evidence="2 3">
    <name type="scientific">Marinicella sediminis</name>
    <dbReference type="NCBI Taxonomy" id="1792834"/>
    <lineage>
        <taxon>Bacteria</taxon>
        <taxon>Pseudomonadati</taxon>
        <taxon>Pseudomonadota</taxon>
        <taxon>Gammaproteobacteria</taxon>
        <taxon>Lysobacterales</taxon>
        <taxon>Marinicellaceae</taxon>
        <taxon>Marinicella</taxon>
    </lineage>
</organism>